<evidence type="ECO:0000256" key="5">
    <source>
        <dbReference type="ARBA" id="ARBA00022750"/>
    </source>
</evidence>
<evidence type="ECO:0000313" key="11">
    <source>
        <dbReference type="EMBL" id="RDC61081.1"/>
    </source>
</evidence>
<dbReference type="GO" id="GO:0004190">
    <property type="term" value="F:aspartic-type endopeptidase activity"/>
    <property type="evidence" value="ECO:0007669"/>
    <property type="project" value="UniProtKB-UniRule"/>
</dbReference>
<comment type="caution">
    <text evidence="11">The sequence shown here is derived from an EMBL/GenBank/DDBJ whole genome shotgun (WGS) entry which is preliminary data.</text>
</comment>
<evidence type="ECO:0000256" key="7">
    <source>
        <dbReference type="ARBA" id="ARBA00022989"/>
    </source>
</evidence>
<evidence type="ECO:0000256" key="8">
    <source>
        <dbReference type="ARBA" id="ARBA00023136"/>
    </source>
</evidence>
<accession>A0A369Q866</accession>
<comment type="caution">
    <text evidence="9">Lacks conserved residue(s) required for the propagation of feature annotation.</text>
</comment>
<comment type="subcellular location">
    <subcellularLocation>
        <location evidence="9">Cell membrane</location>
        <topology evidence="9">Multi-pass membrane protein</topology>
    </subcellularLocation>
</comment>
<sequence length="180" mass="19946">MTVVTKRRLIGLAIALAIFAVDQYIKWLMVGPLDLRNQPGGVIELIPFFDLRWTQNFGISLGLFEATSMEMRWALVAVTALIAVVVTIWMLRERVMGDIIGLSLILGGALGNIKDRYDLGYVIDYADLHFGTFRPFLIFNVADAAITIGVLIILARSFFMSEKDGENDEPAPDAAETNHA</sequence>
<comment type="similarity">
    <text evidence="1 9 10">Belongs to the peptidase A8 family.</text>
</comment>
<dbReference type="PANTHER" id="PTHR33695">
    <property type="entry name" value="LIPOPROTEIN SIGNAL PEPTIDASE"/>
    <property type="match status" value="1"/>
</dbReference>
<evidence type="ECO:0000256" key="6">
    <source>
        <dbReference type="ARBA" id="ARBA00022801"/>
    </source>
</evidence>
<evidence type="ECO:0000313" key="12">
    <source>
        <dbReference type="Proteomes" id="UP000253727"/>
    </source>
</evidence>
<evidence type="ECO:0000256" key="3">
    <source>
        <dbReference type="ARBA" id="ARBA00022670"/>
    </source>
</evidence>
<keyword evidence="5 9" id="KW-0064">Aspartyl protease</keyword>
<feature type="transmembrane region" description="Helical" evidence="9">
    <location>
        <begin position="95"/>
        <end position="113"/>
    </location>
</feature>
<keyword evidence="7 9" id="KW-1133">Transmembrane helix</keyword>
<proteinExistence type="inferred from homology"/>
<keyword evidence="3 9" id="KW-0645">Protease</keyword>
<reference evidence="11 12" key="1">
    <citation type="submission" date="2018-04" db="EMBL/GenBank/DDBJ databases">
        <title>Altererythrobacter sp. HME9302 genome sequencing and assembly.</title>
        <authorList>
            <person name="Kang H."/>
            <person name="Kim H."/>
            <person name="Joh K."/>
        </authorList>
    </citation>
    <scope>NUCLEOTIDE SEQUENCE [LARGE SCALE GENOMIC DNA]</scope>
    <source>
        <strain evidence="11 12">HME9302</strain>
    </source>
</reference>
<feature type="active site" evidence="9">
    <location>
        <position position="124"/>
    </location>
</feature>
<dbReference type="OrthoDB" id="9810259at2"/>
<keyword evidence="2 9" id="KW-1003">Cell membrane</keyword>
<comment type="catalytic activity">
    <reaction evidence="9">
        <text>Release of signal peptides from bacterial membrane prolipoproteins. Hydrolyzes -Xaa-Yaa-Zaa-|-(S,diacylglyceryl)Cys-, in which Xaa is hydrophobic (preferably Leu), and Yaa (Ala or Ser) and Zaa (Gly or Ala) have small, neutral side chains.</text>
        <dbReference type="EC" id="3.4.23.36"/>
    </reaction>
</comment>
<protein>
    <recommendedName>
        <fullName evidence="9">Lipoprotein signal peptidase</fullName>
        <ecNumber evidence="9">3.4.23.36</ecNumber>
    </recommendedName>
    <alternativeName>
        <fullName evidence="9">Prolipoprotein signal peptidase</fullName>
    </alternativeName>
    <alternativeName>
        <fullName evidence="9">Signal peptidase II</fullName>
        <shortName evidence="9">SPase II</shortName>
    </alternativeName>
</protein>
<gene>
    <name evidence="9 11" type="primary">lspA</name>
    <name evidence="11" type="ORF">HME9302_02300</name>
</gene>
<comment type="function">
    <text evidence="9">This protein specifically catalyzes the removal of signal peptides from prolipoproteins.</text>
</comment>
<keyword evidence="8 9" id="KW-0472">Membrane</keyword>
<dbReference type="GO" id="GO:0006508">
    <property type="term" value="P:proteolysis"/>
    <property type="evidence" value="ECO:0007669"/>
    <property type="project" value="UniProtKB-KW"/>
</dbReference>
<feature type="transmembrane region" description="Helical" evidence="9">
    <location>
        <begin position="133"/>
        <end position="154"/>
    </location>
</feature>
<comment type="pathway">
    <text evidence="9">Protein modification; lipoprotein biosynthesis (signal peptide cleavage).</text>
</comment>
<evidence type="ECO:0000256" key="10">
    <source>
        <dbReference type="RuleBase" id="RU004181"/>
    </source>
</evidence>
<dbReference type="Proteomes" id="UP000253727">
    <property type="component" value="Unassembled WGS sequence"/>
</dbReference>
<dbReference type="UniPathway" id="UPA00665"/>
<organism evidence="11 12">
    <name type="scientific">Alteripontixanthobacter maritimus</name>
    <dbReference type="NCBI Taxonomy" id="2161824"/>
    <lineage>
        <taxon>Bacteria</taxon>
        <taxon>Pseudomonadati</taxon>
        <taxon>Pseudomonadota</taxon>
        <taxon>Alphaproteobacteria</taxon>
        <taxon>Sphingomonadales</taxon>
        <taxon>Erythrobacteraceae</taxon>
        <taxon>Alteripontixanthobacter</taxon>
    </lineage>
</organism>
<dbReference type="EMBL" id="QBKA01000002">
    <property type="protein sequence ID" value="RDC61081.1"/>
    <property type="molecule type" value="Genomic_DNA"/>
</dbReference>
<dbReference type="PRINTS" id="PR00781">
    <property type="entry name" value="LIPOSIGPTASE"/>
</dbReference>
<dbReference type="AlphaFoldDB" id="A0A369Q866"/>
<dbReference type="NCBIfam" id="TIGR00077">
    <property type="entry name" value="lspA"/>
    <property type="match status" value="1"/>
</dbReference>
<evidence type="ECO:0000256" key="4">
    <source>
        <dbReference type="ARBA" id="ARBA00022692"/>
    </source>
</evidence>
<keyword evidence="12" id="KW-1185">Reference proteome</keyword>
<evidence type="ECO:0000256" key="9">
    <source>
        <dbReference type="HAMAP-Rule" id="MF_00161"/>
    </source>
</evidence>
<name>A0A369Q866_9SPHN</name>
<feature type="active site" evidence="9">
    <location>
        <position position="143"/>
    </location>
</feature>
<dbReference type="Pfam" id="PF01252">
    <property type="entry name" value="Peptidase_A8"/>
    <property type="match status" value="1"/>
</dbReference>
<dbReference type="InterPro" id="IPR001872">
    <property type="entry name" value="Peptidase_A8"/>
</dbReference>
<dbReference type="GO" id="GO:0005886">
    <property type="term" value="C:plasma membrane"/>
    <property type="evidence" value="ECO:0007669"/>
    <property type="project" value="UniProtKB-SubCell"/>
</dbReference>
<dbReference type="RefSeq" id="WP_115367106.1">
    <property type="nucleotide sequence ID" value="NZ_QBKA01000002.1"/>
</dbReference>
<dbReference type="EC" id="3.4.23.36" evidence="9"/>
<feature type="transmembrane region" description="Helical" evidence="9">
    <location>
        <begin position="71"/>
        <end position="90"/>
    </location>
</feature>
<evidence type="ECO:0000256" key="2">
    <source>
        <dbReference type="ARBA" id="ARBA00022475"/>
    </source>
</evidence>
<evidence type="ECO:0000256" key="1">
    <source>
        <dbReference type="ARBA" id="ARBA00006139"/>
    </source>
</evidence>
<dbReference type="HAMAP" id="MF_00161">
    <property type="entry name" value="LspA"/>
    <property type="match status" value="1"/>
</dbReference>
<keyword evidence="4 9" id="KW-0812">Transmembrane</keyword>
<keyword evidence="6 9" id="KW-0378">Hydrolase</keyword>
<dbReference type="PANTHER" id="PTHR33695:SF1">
    <property type="entry name" value="LIPOPROTEIN SIGNAL PEPTIDASE"/>
    <property type="match status" value="1"/>
</dbReference>